<comment type="caution">
    <text evidence="8">The sequence shown here is derived from an EMBL/GenBank/DDBJ whole genome shotgun (WGS) entry which is preliminary data.</text>
</comment>
<dbReference type="AlphaFoldDB" id="A0A2S9IKA8"/>
<evidence type="ECO:0000313" key="9">
    <source>
        <dbReference type="Proteomes" id="UP000239434"/>
    </source>
</evidence>
<evidence type="ECO:0000256" key="3">
    <source>
        <dbReference type="ARBA" id="ARBA00022692"/>
    </source>
</evidence>
<evidence type="ECO:0000256" key="5">
    <source>
        <dbReference type="ARBA" id="ARBA00023136"/>
    </source>
</evidence>
<feature type="transmembrane region" description="Helical" evidence="6">
    <location>
        <begin position="244"/>
        <end position="260"/>
    </location>
</feature>
<gene>
    <name evidence="8" type="ORF">C5748_24255</name>
</gene>
<dbReference type="EMBL" id="PVBR01000027">
    <property type="protein sequence ID" value="PRD40973.1"/>
    <property type="molecule type" value="Genomic_DNA"/>
</dbReference>
<feature type="transmembrane region" description="Helical" evidence="6">
    <location>
        <begin position="205"/>
        <end position="232"/>
    </location>
</feature>
<keyword evidence="5 6" id="KW-0472">Membrane</keyword>
<sequence length="303" mass="32305">MPVKYFPALFVLLWATGFIGAGYAMPYAEPFGFMTVRFAIAAAILGVWALVGGSPWPNRRGAFHAAVAGCLIHGIYLSGVFWAVHRGLPAGMSALVVGLQPLITTLIAGATLGERIERRHWIGLAIGFIGVVMVLWPKFSLASGGINAVTIGAVFLSVLAISTGTVWQKRFVGQVDLKTGATIQYLAAAVLTGIASFFLEDHQVIWSPWLLFAMTWLVLVLSIGAVLLLMVLIRQGAVSKVASLFYLVPGTTALMAYLLFGETLSLVQFIGMAITTFGVALATVRASARKPVPAFGKHDAQIQ</sequence>
<reference evidence="8 9" key="1">
    <citation type="submission" date="2018-02" db="EMBL/GenBank/DDBJ databases">
        <title>The draft genome of Phyllobacterium sp. 1N-3.</title>
        <authorList>
            <person name="Liu L."/>
            <person name="Li L."/>
            <person name="Zhang X."/>
            <person name="Wang T."/>
            <person name="Liang L."/>
        </authorList>
    </citation>
    <scope>NUCLEOTIDE SEQUENCE [LARGE SCALE GENOMIC DNA]</scope>
    <source>
        <strain evidence="8 9">1N-3</strain>
    </source>
</reference>
<evidence type="ECO:0000256" key="6">
    <source>
        <dbReference type="SAM" id="Phobius"/>
    </source>
</evidence>
<evidence type="ECO:0000256" key="4">
    <source>
        <dbReference type="ARBA" id="ARBA00022989"/>
    </source>
</evidence>
<comment type="subcellular location">
    <subcellularLocation>
        <location evidence="1">Membrane</location>
        <topology evidence="1">Multi-pass membrane protein</topology>
    </subcellularLocation>
</comment>
<dbReference type="InterPro" id="IPR000620">
    <property type="entry name" value="EamA_dom"/>
</dbReference>
<feature type="transmembrane region" description="Helical" evidence="6">
    <location>
        <begin position="121"/>
        <end position="139"/>
    </location>
</feature>
<feature type="domain" description="EamA" evidence="7">
    <location>
        <begin position="152"/>
        <end position="283"/>
    </location>
</feature>
<dbReference type="PANTHER" id="PTHR32322:SF2">
    <property type="entry name" value="EAMA DOMAIN-CONTAINING PROTEIN"/>
    <property type="match status" value="1"/>
</dbReference>
<evidence type="ECO:0000313" key="8">
    <source>
        <dbReference type="EMBL" id="PRD40973.1"/>
    </source>
</evidence>
<feature type="transmembrane region" description="Helical" evidence="6">
    <location>
        <begin position="145"/>
        <end position="167"/>
    </location>
</feature>
<dbReference type="RefSeq" id="WP_105745154.1">
    <property type="nucleotide sequence ID" value="NZ_PVBR01000027.1"/>
</dbReference>
<feature type="transmembrane region" description="Helical" evidence="6">
    <location>
        <begin position="266"/>
        <end position="284"/>
    </location>
</feature>
<keyword evidence="9" id="KW-1185">Reference proteome</keyword>
<accession>A0A2S9IKA8</accession>
<dbReference type="SUPFAM" id="SSF103481">
    <property type="entry name" value="Multidrug resistance efflux transporter EmrE"/>
    <property type="match status" value="2"/>
</dbReference>
<dbReference type="PANTHER" id="PTHR32322">
    <property type="entry name" value="INNER MEMBRANE TRANSPORTER"/>
    <property type="match status" value="1"/>
</dbReference>
<dbReference type="Pfam" id="PF00892">
    <property type="entry name" value="EamA"/>
    <property type="match status" value="2"/>
</dbReference>
<dbReference type="InterPro" id="IPR037185">
    <property type="entry name" value="EmrE-like"/>
</dbReference>
<organism evidence="8 9">
    <name type="scientific">Phyllobacterium phragmitis</name>
    <dbReference type="NCBI Taxonomy" id="2670329"/>
    <lineage>
        <taxon>Bacteria</taxon>
        <taxon>Pseudomonadati</taxon>
        <taxon>Pseudomonadota</taxon>
        <taxon>Alphaproteobacteria</taxon>
        <taxon>Hyphomicrobiales</taxon>
        <taxon>Phyllobacteriaceae</taxon>
        <taxon>Phyllobacterium</taxon>
    </lineage>
</organism>
<evidence type="ECO:0000256" key="2">
    <source>
        <dbReference type="ARBA" id="ARBA00007362"/>
    </source>
</evidence>
<dbReference type="Proteomes" id="UP000239434">
    <property type="component" value="Unassembled WGS sequence"/>
</dbReference>
<keyword evidence="4 6" id="KW-1133">Transmembrane helix</keyword>
<name>A0A2S9IKA8_9HYPH</name>
<comment type="similarity">
    <text evidence="2">Belongs to the EamA transporter family.</text>
</comment>
<feature type="transmembrane region" description="Helical" evidence="6">
    <location>
        <begin position="34"/>
        <end position="51"/>
    </location>
</feature>
<feature type="transmembrane region" description="Helical" evidence="6">
    <location>
        <begin position="63"/>
        <end position="84"/>
    </location>
</feature>
<keyword evidence="3 6" id="KW-0812">Transmembrane</keyword>
<evidence type="ECO:0000259" key="7">
    <source>
        <dbReference type="Pfam" id="PF00892"/>
    </source>
</evidence>
<proteinExistence type="inferred from homology"/>
<feature type="domain" description="EamA" evidence="7">
    <location>
        <begin position="9"/>
        <end position="135"/>
    </location>
</feature>
<feature type="transmembrane region" description="Helical" evidence="6">
    <location>
        <begin position="90"/>
        <end position="109"/>
    </location>
</feature>
<feature type="transmembrane region" description="Helical" evidence="6">
    <location>
        <begin position="179"/>
        <end position="199"/>
    </location>
</feature>
<dbReference type="InterPro" id="IPR050638">
    <property type="entry name" value="AA-Vitamin_Transporters"/>
</dbReference>
<evidence type="ECO:0000256" key="1">
    <source>
        <dbReference type="ARBA" id="ARBA00004141"/>
    </source>
</evidence>
<protein>
    <submittedName>
        <fullName evidence="8">EamA family transporter</fullName>
    </submittedName>
</protein>
<dbReference type="GO" id="GO:0016020">
    <property type="term" value="C:membrane"/>
    <property type="evidence" value="ECO:0007669"/>
    <property type="project" value="UniProtKB-SubCell"/>
</dbReference>